<dbReference type="Proteomes" id="UP000076874">
    <property type="component" value="Unassembled WGS sequence"/>
</dbReference>
<evidence type="ECO:0000313" key="2">
    <source>
        <dbReference type="EMBL" id="OAA56674.1"/>
    </source>
</evidence>
<protein>
    <submittedName>
        <fullName evidence="2">Uncharacterized protein</fullName>
    </submittedName>
</protein>
<evidence type="ECO:0000256" key="1">
    <source>
        <dbReference type="SAM" id="MobiDB-lite"/>
    </source>
</evidence>
<comment type="caution">
    <text evidence="2">The sequence shown here is derived from an EMBL/GenBank/DDBJ whole genome shotgun (WGS) entry which is preliminary data.</text>
</comment>
<feature type="region of interest" description="Disordered" evidence="1">
    <location>
        <begin position="231"/>
        <end position="259"/>
    </location>
</feature>
<gene>
    <name evidence="2" type="ORF">SPI_07681</name>
</gene>
<keyword evidence="3" id="KW-1185">Reference proteome</keyword>
<dbReference type="PANTHER" id="PTHR37848:SF1">
    <property type="entry name" value="SUN DOMAIN-CONTAINING PROTEIN"/>
    <property type="match status" value="1"/>
</dbReference>
<sequence length="422" mass="44952">MTSPPSSSSEKAQLQTHLDKLVLAAQEEDVHGSASPSGASAGGAGAGAEAGLAASPAASPATSPARGGRIAAARTTSSTAPTDTPNHEPPLYSGPASRAQEAAMAQEDGSAAALAAAMERNKEAPVYQGLPRLDYRLYAPPLFELSSDKTTISSKAAYLSTSPSALAAFVRTQATVPPKPLIVVTGVPSVRSIHVDFSVKMNLMSLLLPDDPRRRMHYVRCVGRGELAMRGGSDGKPSVLPEVHVPSPGGPGSGRDSSGGDEIDAWCRRYVADPAGIKTFVFERQVANLNREWLEGQIRSLVAATGYQGVVTVTFPVTHARVVVQTPDRVNKFFTSVATLFKGKGTYEVVKAVWPFATHKHGEPGRTCAVQSEEAWWREWRQALRYAISTKRNGYVTNEDRLEVLMEDAGKNIGQVDWGAYV</sequence>
<accession>A0A167PI20</accession>
<name>A0A167PI20_9HYPO</name>
<feature type="compositionally biased region" description="Polar residues" evidence="1">
    <location>
        <begin position="1"/>
        <end position="16"/>
    </location>
</feature>
<proteinExistence type="predicted"/>
<evidence type="ECO:0000313" key="3">
    <source>
        <dbReference type="Proteomes" id="UP000076874"/>
    </source>
</evidence>
<organism evidence="2 3">
    <name type="scientific">Niveomyces insectorum RCEF 264</name>
    <dbReference type="NCBI Taxonomy" id="1081102"/>
    <lineage>
        <taxon>Eukaryota</taxon>
        <taxon>Fungi</taxon>
        <taxon>Dikarya</taxon>
        <taxon>Ascomycota</taxon>
        <taxon>Pezizomycotina</taxon>
        <taxon>Sordariomycetes</taxon>
        <taxon>Hypocreomycetidae</taxon>
        <taxon>Hypocreales</taxon>
        <taxon>Cordycipitaceae</taxon>
        <taxon>Niveomyces</taxon>
    </lineage>
</organism>
<dbReference type="AlphaFoldDB" id="A0A167PI20"/>
<feature type="compositionally biased region" description="Low complexity" evidence="1">
    <location>
        <begin position="49"/>
        <end position="84"/>
    </location>
</feature>
<feature type="region of interest" description="Disordered" evidence="1">
    <location>
        <begin position="1"/>
        <end position="107"/>
    </location>
</feature>
<dbReference type="OrthoDB" id="203796at2759"/>
<reference evidence="2 3" key="1">
    <citation type="journal article" date="2016" name="Genome Biol. Evol.">
        <title>Divergent and convergent evolution of fungal pathogenicity.</title>
        <authorList>
            <person name="Shang Y."/>
            <person name="Xiao G."/>
            <person name="Zheng P."/>
            <person name="Cen K."/>
            <person name="Zhan S."/>
            <person name="Wang C."/>
        </authorList>
    </citation>
    <scope>NUCLEOTIDE SEQUENCE [LARGE SCALE GENOMIC DNA]</scope>
    <source>
        <strain evidence="2 3">RCEF 264</strain>
    </source>
</reference>
<dbReference type="EMBL" id="AZHD01000016">
    <property type="protein sequence ID" value="OAA56674.1"/>
    <property type="molecule type" value="Genomic_DNA"/>
</dbReference>
<dbReference type="PANTHER" id="PTHR37848">
    <property type="entry name" value="EXPRESSED PROTEIN"/>
    <property type="match status" value="1"/>
</dbReference>